<feature type="region of interest" description="Disordered" evidence="1">
    <location>
        <begin position="127"/>
        <end position="155"/>
    </location>
</feature>
<reference evidence="2" key="1">
    <citation type="submission" date="2020-10" db="EMBL/GenBank/DDBJ databases">
        <title>Taxonomic study of unclassified bacteria belonging to the class Ktedonobacteria.</title>
        <authorList>
            <person name="Yabe S."/>
            <person name="Wang C.M."/>
            <person name="Zheng Y."/>
            <person name="Sakai Y."/>
            <person name="Cavaletti L."/>
            <person name="Monciardini P."/>
            <person name="Donadio S."/>
        </authorList>
    </citation>
    <scope>NUCLEOTIDE SEQUENCE</scope>
    <source>
        <strain evidence="2">SOSP1-1</strain>
    </source>
</reference>
<evidence type="ECO:0000313" key="2">
    <source>
        <dbReference type="EMBL" id="GHO50731.1"/>
    </source>
</evidence>
<proteinExistence type="predicted"/>
<gene>
    <name evidence="2" type="ORF">KSX_88940</name>
</gene>
<dbReference type="AlphaFoldDB" id="A0A8J3IB21"/>
<name>A0A8J3IB21_9CHLR</name>
<accession>A0A8J3IB21</accession>
<evidence type="ECO:0000256" key="1">
    <source>
        <dbReference type="SAM" id="MobiDB-lite"/>
    </source>
</evidence>
<organism evidence="2 3">
    <name type="scientific">Ktedonospora formicarum</name>
    <dbReference type="NCBI Taxonomy" id="2778364"/>
    <lineage>
        <taxon>Bacteria</taxon>
        <taxon>Bacillati</taxon>
        <taxon>Chloroflexota</taxon>
        <taxon>Ktedonobacteria</taxon>
        <taxon>Ktedonobacterales</taxon>
        <taxon>Ktedonobacteraceae</taxon>
        <taxon>Ktedonospora</taxon>
    </lineage>
</organism>
<evidence type="ECO:0000313" key="3">
    <source>
        <dbReference type="Proteomes" id="UP000612362"/>
    </source>
</evidence>
<comment type="caution">
    <text evidence="2">The sequence shown here is derived from an EMBL/GenBank/DDBJ whole genome shotgun (WGS) entry which is preliminary data.</text>
</comment>
<dbReference type="Proteomes" id="UP000612362">
    <property type="component" value="Unassembled WGS sequence"/>
</dbReference>
<sequence length="155" mass="17625">MLQSTGSRHSSILYANEDDAYISKEDQSERWDMHEQRSYSTLKLNINDRVSFTRAEIDRRYASDFGDLLPENGPYHGYSVVDFPDSDRFSPWSRIGVRKGVHPNSFPSCSKGIPCQAYFRAYGAQEGKGPKRVDARSIGKAMSLRDGHDDVRRVS</sequence>
<dbReference type="EMBL" id="BNJF01000009">
    <property type="protein sequence ID" value="GHO50731.1"/>
    <property type="molecule type" value="Genomic_DNA"/>
</dbReference>
<keyword evidence="3" id="KW-1185">Reference proteome</keyword>
<protein>
    <submittedName>
        <fullName evidence="2">Uncharacterized protein</fullName>
    </submittedName>
</protein>
<feature type="compositionally biased region" description="Basic and acidic residues" evidence="1">
    <location>
        <begin position="128"/>
        <end position="155"/>
    </location>
</feature>